<organism evidence="2 3">
    <name type="scientific">Volvox reticuliferus</name>
    <dbReference type="NCBI Taxonomy" id="1737510"/>
    <lineage>
        <taxon>Eukaryota</taxon>
        <taxon>Viridiplantae</taxon>
        <taxon>Chlorophyta</taxon>
        <taxon>core chlorophytes</taxon>
        <taxon>Chlorophyceae</taxon>
        <taxon>CS clade</taxon>
        <taxon>Chlamydomonadales</taxon>
        <taxon>Volvocaceae</taxon>
        <taxon>Volvox</taxon>
    </lineage>
</organism>
<name>A0A8J4D0Z5_9CHLO</name>
<dbReference type="OrthoDB" id="10658912at2759"/>
<feature type="compositionally biased region" description="Gly residues" evidence="1">
    <location>
        <begin position="1021"/>
        <end position="1030"/>
    </location>
</feature>
<feature type="compositionally biased region" description="Low complexity" evidence="1">
    <location>
        <begin position="187"/>
        <end position="202"/>
    </location>
</feature>
<feature type="compositionally biased region" description="Gly residues" evidence="1">
    <location>
        <begin position="132"/>
        <end position="150"/>
    </location>
</feature>
<feature type="region of interest" description="Disordered" evidence="1">
    <location>
        <begin position="313"/>
        <end position="332"/>
    </location>
</feature>
<feature type="region of interest" description="Disordered" evidence="1">
    <location>
        <begin position="247"/>
        <end position="280"/>
    </location>
</feature>
<comment type="caution">
    <text evidence="2">The sequence shown here is derived from an EMBL/GenBank/DDBJ whole genome shotgun (WGS) entry which is preliminary data.</text>
</comment>
<dbReference type="EMBL" id="BNCP01000051">
    <property type="protein sequence ID" value="GIL89503.1"/>
    <property type="molecule type" value="Genomic_DNA"/>
</dbReference>
<dbReference type="AlphaFoldDB" id="A0A8J4D0Z5"/>
<evidence type="ECO:0000256" key="1">
    <source>
        <dbReference type="SAM" id="MobiDB-lite"/>
    </source>
</evidence>
<feature type="compositionally biased region" description="Pro residues" evidence="1">
    <location>
        <begin position="683"/>
        <end position="693"/>
    </location>
</feature>
<accession>A0A8J4D0Z5</accession>
<feature type="region of interest" description="Disordered" evidence="1">
    <location>
        <begin position="114"/>
        <end position="202"/>
    </location>
</feature>
<reference evidence="2" key="1">
    <citation type="journal article" date="2021" name="Proc. Natl. Acad. Sci. U.S.A.">
        <title>Three genomes in the algal genus Volvox reveal the fate of a haploid sex-determining region after a transition to homothallism.</title>
        <authorList>
            <person name="Yamamoto K."/>
            <person name="Hamaji T."/>
            <person name="Kawai-Toyooka H."/>
            <person name="Matsuzaki R."/>
            <person name="Takahashi F."/>
            <person name="Nishimura Y."/>
            <person name="Kawachi M."/>
            <person name="Noguchi H."/>
            <person name="Minakuchi Y."/>
            <person name="Umen J.G."/>
            <person name="Toyoda A."/>
            <person name="Nozaki H."/>
        </authorList>
    </citation>
    <scope>NUCLEOTIDE SEQUENCE</scope>
    <source>
        <strain evidence="2">NIES-3786</strain>
    </source>
</reference>
<keyword evidence="3" id="KW-1185">Reference proteome</keyword>
<dbReference type="Proteomes" id="UP000747110">
    <property type="component" value="Unassembled WGS sequence"/>
</dbReference>
<sequence length="1037" mass="107489">MRDVKRASADAEVDELPESRRWTGDIRAPSGGASLEIRLPAPIFPVTSVKRTSAPVCPVTQPGGRTAGSAGMRLGVGGQPLRMAGPGDPGVVGGAPPQILTSLLRSRRLAKPESSFVAAPTRQDLARSNDGANGGGGVLGGPDGGTGANKGVGNVDVNTAGNTAGTSTTGVGADNHQQVHRSRRRPTFTPAPTAATASGTAAAATRPKDVGFCNVENGSSAAVAANAQKAAAATPRGSAATATAVSSVATGAASDQDVQPALRKRERRGRAVQPVAETAAAVPTAAPASVEEIGPKGSLTGRVVKRRRSEVLTAPFQSPPQPQSQHRQPLATWPSRVAAIAGPANVQAGPAQQLPKVPQEEQPRPQAPTVRLRRSKSELMPSEGCPRRLTRLHMAIAPDVPVPQQLKVSEPHILPRTVEPKARPLEGTVEQHLLPSAAPFRASPPPPTILDAQPSMPKERAPAARQQMADMVVTLKASAAALPVSPVTLTLPPPLLVPVMGRPPTAPAATVASAASTTPAPPVAAAPLQVPVMAAPDHLPATVTARKRPTAFPGLSTARKIKEPAVAAAPLGLRPPVRSPPEVPMVAEEQPIALALKNMEVVETDASAAPPSDRYTVTQCHLNGRCSHQKALAITATAQQEPLLEQELLLTPEASVIPQCNFEPIRIVLWLYAKPLAAPPTPLGLLPPRPAPAPREQGQPTSGDINEDEGVEEEDVVVLGESGGGGKGEEYDDADGCKRSGADYSRGGGGSSLPREAKRRQQLRQKKRLQAHLEKLEKFRRKRRRRERRALRRLLLQPAPGELAALPPPSDVLNNLLPQPMPCFLPEPASEAGQRLAEAAKASIAAATAVAAAESVAATATDGTLTRAAATCVHLMQLQPNSTPCLVCNRISRPVGCVRQDGRCVCRTCFSSTMVWRIGVDTGSAGRDGVGNASQAVKAAAVAAGSPSAATQWGNVAGVAGSSGDRGWVPVSGSRPAVGAVQLDVEWTADVVEEAVRLAELMMMVAAHERGGGDRGSSRCGAGGGRGPQKGGKRRRR</sequence>
<evidence type="ECO:0000313" key="3">
    <source>
        <dbReference type="Proteomes" id="UP000747110"/>
    </source>
</evidence>
<feature type="region of interest" description="Disordered" evidence="1">
    <location>
        <begin position="1010"/>
        <end position="1037"/>
    </location>
</feature>
<feature type="compositionally biased region" description="Acidic residues" evidence="1">
    <location>
        <begin position="705"/>
        <end position="716"/>
    </location>
</feature>
<feature type="region of interest" description="Disordered" evidence="1">
    <location>
        <begin position="348"/>
        <end position="383"/>
    </location>
</feature>
<feature type="region of interest" description="Disordered" evidence="1">
    <location>
        <begin position="683"/>
        <end position="768"/>
    </location>
</feature>
<proteinExistence type="predicted"/>
<protein>
    <submittedName>
        <fullName evidence="2">Uncharacterized protein</fullName>
    </submittedName>
</protein>
<gene>
    <name evidence="2" type="ORF">Vretifemale_17247</name>
</gene>
<feature type="compositionally biased region" description="Low complexity" evidence="1">
    <location>
        <begin position="271"/>
        <end position="280"/>
    </location>
</feature>
<feature type="compositionally biased region" description="Basic residues" evidence="1">
    <location>
        <begin position="757"/>
        <end position="768"/>
    </location>
</feature>
<feature type="compositionally biased region" description="Low complexity" evidence="1">
    <location>
        <begin position="157"/>
        <end position="173"/>
    </location>
</feature>
<evidence type="ECO:0000313" key="2">
    <source>
        <dbReference type="EMBL" id="GIL89503.1"/>
    </source>
</evidence>